<feature type="compositionally biased region" description="Basic and acidic residues" evidence="3">
    <location>
        <begin position="24"/>
        <end position="43"/>
    </location>
</feature>
<evidence type="ECO:0000256" key="1">
    <source>
        <dbReference type="ARBA" id="ARBA00022737"/>
    </source>
</evidence>
<name>A0AB34K446_PRYPA</name>
<evidence type="ECO:0000313" key="5">
    <source>
        <dbReference type="Proteomes" id="UP001515480"/>
    </source>
</evidence>
<gene>
    <name evidence="4" type="ORF">AB1Y20_009146</name>
</gene>
<evidence type="ECO:0008006" key="6">
    <source>
        <dbReference type="Google" id="ProtNLM"/>
    </source>
</evidence>
<evidence type="ECO:0000313" key="4">
    <source>
        <dbReference type="EMBL" id="KAL1527761.1"/>
    </source>
</evidence>
<protein>
    <recommendedName>
        <fullName evidence="6">RPEL repeat protein</fullName>
    </recommendedName>
</protein>
<keyword evidence="1" id="KW-0677">Repeat</keyword>
<dbReference type="PROSITE" id="PS51073">
    <property type="entry name" value="RPEL"/>
    <property type="match status" value="1"/>
</dbReference>
<dbReference type="SMART" id="SM00707">
    <property type="entry name" value="RPEL"/>
    <property type="match status" value="3"/>
</dbReference>
<organism evidence="4 5">
    <name type="scientific">Prymnesium parvum</name>
    <name type="common">Toxic golden alga</name>
    <dbReference type="NCBI Taxonomy" id="97485"/>
    <lineage>
        <taxon>Eukaryota</taxon>
        <taxon>Haptista</taxon>
        <taxon>Haptophyta</taxon>
        <taxon>Prymnesiophyceae</taxon>
        <taxon>Prymnesiales</taxon>
        <taxon>Prymnesiaceae</taxon>
        <taxon>Prymnesium</taxon>
    </lineage>
</organism>
<feature type="region of interest" description="Disordered" evidence="3">
    <location>
        <begin position="1"/>
        <end position="43"/>
    </location>
</feature>
<proteinExistence type="predicted"/>
<dbReference type="Gene3D" id="6.10.140.2040">
    <property type="match status" value="1"/>
</dbReference>
<dbReference type="Proteomes" id="UP001515480">
    <property type="component" value="Unassembled WGS sequence"/>
</dbReference>
<reference evidence="4 5" key="1">
    <citation type="journal article" date="2024" name="Science">
        <title>Giant polyketide synthase enzymes in the biosynthesis of giant marine polyether toxins.</title>
        <authorList>
            <person name="Fallon T.R."/>
            <person name="Shende V.V."/>
            <person name="Wierzbicki I.H."/>
            <person name="Pendleton A.L."/>
            <person name="Watervoot N.F."/>
            <person name="Auber R.P."/>
            <person name="Gonzalez D.J."/>
            <person name="Wisecaver J.H."/>
            <person name="Moore B.S."/>
        </authorList>
    </citation>
    <scope>NUCLEOTIDE SEQUENCE [LARGE SCALE GENOMIC DNA]</scope>
    <source>
        <strain evidence="4 5">12B1</strain>
    </source>
</reference>
<evidence type="ECO:0000256" key="3">
    <source>
        <dbReference type="SAM" id="MobiDB-lite"/>
    </source>
</evidence>
<dbReference type="InterPro" id="IPR004018">
    <property type="entry name" value="RPEL_repeat"/>
</dbReference>
<dbReference type="Gene3D" id="6.10.150.10">
    <property type="match status" value="1"/>
</dbReference>
<feature type="repeat" description="RPEL" evidence="2">
    <location>
        <begin position="35"/>
        <end position="60"/>
    </location>
</feature>
<accession>A0AB34K446</accession>
<evidence type="ECO:0000256" key="2">
    <source>
        <dbReference type="PROSITE-ProRule" id="PRU00401"/>
    </source>
</evidence>
<comment type="caution">
    <text evidence="4">The sequence shown here is derived from an EMBL/GenBank/DDBJ whole genome shotgun (WGS) entry which is preliminary data.</text>
</comment>
<keyword evidence="5" id="KW-1185">Reference proteome</keyword>
<sequence>MEAAAERSAALEDPPAEAGVAGATEDRRTASSRRDSLDERLCRRPSLDQLVERGVIKASTGVSPGLVAKQAELEKSMRRDSLAQALDRRASAEELLQRNILKGTGVSARLAEASEALELDMRRSSLSHALLARPSISELQTRGILEDSPTVRAAAAQEEADRIELGMESSESLALPESGGGPRASIAKQSLLAKAKAMIRGGRGGTYPTATATSSEFMRKCERTCRWPKNVSRLYPAARGREGATGAVPLGHRWVSFA</sequence>
<dbReference type="EMBL" id="JBGBPQ010000002">
    <property type="protein sequence ID" value="KAL1527761.1"/>
    <property type="molecule type" value="Genomic_DNA"/>
</dbReference>
<dbReference type="AlphaFoldDB" id="A0AB34K446"/>